<organism evidence="2 3">
    <name type="scientific">Methylorubrum suomiense</name>
    <dbReference type="NCBI Taxonomy" id="144191"/>
    <lineage>
        <taxon>Bacteria</taxon>
        <taxon>Pseudomonadati</taxon>
        <taxon>Pseudomonadota</taxon>
        <taxon>Alphaproteobacteria</taxon>
        <taxon>Hyphomicrobiales</taxon>
        <taxon>Methylobacteriaceae</taxon>
        <taxon>Methylorubrum</taxon>
    </lineage>
</organism>
<sequence>MTLPRYFLNIRRNGVLIRDEEGDDLPDAAAARALALETLREMLRLPHVYGPPREWKRNVFVITDEAGTVLEEVPYDVLL</sequence>
<feature type="domain" description="DUF6894" evidence="1">
    <location>
        <begin position="5"/>
        <end position="75"/>
    </location>
</feature>
<evidence type="ECO:0000259" key="1">
    <source>
        <dbReference type="Pfam" id="PF21834"/>
    </source>
</evidence>
<keyword evidence="3" id="KW-1185">Reference proteome</keyword>
<proteinExistence type="predicted"/>
<reference evidence="2" key="1">
    <citation type="journal article" date="2021" name="Front. Microbiol.">
        <title>Comprehensive Comparative Genomics and Phenotyping of Methylobacterium Species.</title>
        <authorList>
            <person name="Alessa O."/>
            <person name="Ogura Y."/>
            <person name="Fujitani Y."/>
            <person name="Takami H."/>
            <person name="Hayashi T."/>
            <person name="Sahin N."/>
            <person name="Tani A."/>
        </authorList>
    </citation>
    <scope>NUCLEOTIDE SEQUENCE</scope>
    <source>
        <strain evidence="2">DSM 14458</strain>
    </source>
</reference>
<evidence type="ECO:0000313" key="2">
    <source>
        <dbReference type="EMBL" id="GJE73664.1"/>
    </source>
</evidence>
<gene>
    <name evidence="2" type="ORF">BGCPKDLD_0230</name>
</gene>
<dbReference type="RefSeq" id="WP_137830389.1">
    <property type="nucleotide sequence ID" value="NZ_BPRE01000001.1"/>
</dbReference>
<name>A0ABQ4UPD9_9HYPH</name>
<accession>A0ABQ4UPD9</accession>
<dbReference type="InterPro" id="IPR054189">
    <property type="entry name" value="DUF6894"/>
</dbReference>
<comment type="caution">
    <text evidence="2">The sequence shown here is derived from an EMBL/GenBank/DDBJ whole genome shotgun (WGS) entry which is preliminary data.</text>
</comment>
<evidence type="ECO:0000313" key="3">
    <source>
        <dbReference type="Proteomes" id="UP001055093"/>
    </source>
</evidence>
<dbReference type="Pfam" id="PF21834">
    <property type="entry name" value="DUF6894"/>
    <property type="match status" value="1"/>
</dbReference>
<dbReference type="EMBL" id="BPRE01000001">
    <property type="protein sequence ID" value="GJE73664.1"/>
    <property type="molecule type" value="Genomic_DNA"/>
</dbReference>
<reference evidence="2" key="2">
    <citation type="submission" date="2021-08" db="EMBL/GenBank/DDBJ databases">
        <authorList>
            <person name="Tani A."/>
            <person name="Ola A."/>
            <person name="Ogura Y."/>
            <person name="Katsura K."/>
            <person name="Hayashi T."/>
        </authorList>
    </citation>
    <scope>NUCLEOTIDE SEQUENCE</scope>
    <source>
        <strain evidence="2">DSM 14458</strain>
    </source>
</reference>
<protein>
    <recommendedName>
        <fullName evidence="1">DUF6894 domain-containing protein</fullName>
    </recommendedName>
</protein>
<dbReference type="Proteomes" id="UP001055093">
    <property type="component" value="Unassembled WGS sequence"/>
</dbReference>